<proteinExistence type="predicted"/>
<evidence type="ECO:0000313" key="1">
    <source>
        <dbReference type="EMBL" id="GBP62691.1"/>
    </source>
</evidence>
<sequence>MLELLYRQPNASGCFGILRYAAGMRQHSGIACPAGESQSYDGEQEYRFRRNRCGRILFLADNGRRALSVRIAYPHSTC</sequence>
<protein>
    <submittedName>
        <fullName evidence="1">Uncharacterized protein</fullName>
    </submittedName>
</protein>
<dbReference type="Proteomes" id="UP000299102">
    <property type="component" value="Unassembled WGS sequence"/>
</dbReference>
<dbReference type="EMBL" id="BGZK01000847">
    <property type="protein sequence ID" value="GBP62691.1"/>
    <property type="molecule type" value="Genomic_DNA"/>
</dbReference>
<organism evidence="1 2">
    <name type="scientific">Eumeta variegata</name>
    <name type="common">Bagworm moth</name>
    <name type="synonym">Eumeta japonica</name>
    <dbReference type="NCBI Taxonomy" id="151549"/>
    <lineage>
        <taxon>Eukaryota</taxon>
        <taxon>Metazoa</taxon>
        <taxon>Ecdysozoa</taxon>
        <taxon>Arthropoda</taxon>
        <taxon>Hexapoda</taxon>
        <taxon>Insecta</taxon>
        <taxon>Pterygota</taxon>
        <taxon>Neoptera</taxon>
        <taxon>Endopterygota</taxon>
        <taxon>Lepidoptera</taxon>
        <taxon>Glossata</taxon>
        <taxon>Ditrysia</taxon>
        <taxon>Tineoidea</taxon>
        <taxon>Psychidae</taxon>
        <taxon>Oiketicinae</taxon>
        <taxon>Eumeta</taxon>
    </lineage>
</organism>
<reference evidence="1 2" key="1">
    <citation type="journal article" date="2019" name="Commun. Biol.">
        <title>The bagworm genome reveals a unique fibroin gene that provides high tensile strength.</title>
        <authorList>
            <person name="Kono N."/>
            <person name="Nakamura H."/>
            <person name="Ohtoshi R."/>
            <person name="Tomita M."/>
            <person name="Numata K."/>
            <person name="Arakawa K."/>
        </authorList>
    </citation>
    <scope>NUCLEOTIDE SEQUENCE [LARGE SCALE GENOMIC DNA]</scope>
</reference>
<dbReference type="AlphaFoldDB" id="A0A4C1XFI3"/>
<evidence type="ECO:0000313" key="2">
    <source>
        <dbReference type="Proteomes" id="UP000299102"/>
    </source>
</evidence>
<name>A0A4C1XFI3_EUMVA</name>
<keyword evidence="2" id="KW-1185">Reference proteome</keyword>
<gene>
    <name evidence="1" type="ORF">EVAR_48036_1</name>
</gene>
<comment type="caution">
    <text evidence="1">The sequence shown here is derived from an EMBL/GenBank/DDBJ whole genome shotgun (WGS) entry which is preliminary data.</text>
</comment>
<accession>A0A4C1XFI3</accession>